<dbReference type="OrthoDB" id="9797882at2"/>
<proteinExistence type="predicted"/>
<organism evidence="4 5">
    <name type="scientific">Undibacterium pigrum</name>
    <dbReference type="NCBI Taxonomy" id="401470"/>
    <lineage>
        <taxon>Bacteria</taxon>
        <taxon>Pseudomonadati</taxon>
        <taxon>Pseudomonadota</taxon>
        <taxon>Betaproteobacteria</taxon>
        <taxon>Burkholderiales</taxon>
        <taxon>Oxalobacteraceae</taxon>
        <taxon>Undibacterium</taxon>
    </lineage>
</organism>
<dbReference type="InterPro" id="IPR001910">
    <property type="entry name" value="Inosine/uridine_hydrolase_dom"/>
</dbReference>
<gene>
    <name evidence="4" type="ORF">DFR42_11267</name>
</gene>
<keyword evidence="2" id="KW-0326">Glycosidase</keyword>
<dbReference type="RefSeq" id="WP_110257709.1">
    <property type="nucleotide sequence ID" value="NZ_QJKB01000012.1"/>
</dbReference>
<evidence type="ECO:0000256" key="1">
    <source>
        <dbReference type="ARBA" id="ARBA00022801"/>
    </source>
</evidence>
<name>A0A318IT57_9BURK</name>
<evidence type="ECO:0000256" key="2">
    <source>
        <dbReference type="ARBA" id="ARBA00023295"/>
    </source>
</evidence>
<dbReference type="InterPro" id="IPR023186">
    <property type="entry name" value="IUNH"/>
</dbReference>
<dbReference type="GO" id="GO:0008477">
    <property type="term" value="F:purine nucleosidase activity"/>
    <property type="evidence" value="ECO:0007669"/>
    <property type="project" value="TreeGrafter"/>
</dbReference>
<dbReference type="Proteomes" id="UP000247792">
    <property type="component" value="Unassembled WGS sequence"/>
</dbReference>
<dbReference type="CDD" id="cd02650">
    <property type="entry name" value="nuc_hydro_CaPnhB"/>
    <property type="match status" value="1"/>
</dbReference>
<reference evidence="4 5" key="1">
    <citation type="submission" date="2018-05" db="EMBL/GenBank/DDBJ databases">
        <title>Genomic Encyclopedia of Type Strains, Phase IV (KMG-IV): sequencing the most valuable type-strain genomes for metagenomic binning, comparative biology and taxonomic classification.</title>
        <authorList>
            <person name="Goeker M."/>
        </authorList>
    </citation>
    <scope>NUCLEOTIDE SEQUENCE [LARGE SCALE GENOMIC DNA]</scope>
    <source>
        <strain evidence="4 5">DSM 19792</strain>
    </source>
</reference>
<dbReference type="GO" id="GO:0005829">
    <property type="term" value="C:cytosol"/>
    <property type="evidence" value="ECO:0007669"/>
    <property type="project" value="TreeGrafter"/>
</dbReference>
<dbReference type="PANTHER" id="PTHR12304:SF4">
    <property type="entry name" value="URIDINE NUCLEOSIDASE"/>
    <property type="match status" value="1"/>
</dbReference>
<accession>A0A318IT57</accession>
<dbReference type="EMBL" id="QJKB01000012">
    <property type="protein sequence ID" value="PXX38555.1"/>
    <property type="molecule type" value="Genomic_DNA"/>
</dbReference>
<keyword evidence="1 4" id="KW-0378">Hydrolase</keyword>
<feature type="domain" description="Inosine/uridine-preferring nucleoside hydrolase" evidence="3">
    <location>
        <begin position="9"/>
        <end position="314"/>
    </location>
</feature>
<dbReference type="Gene3D" id="3.90.245.10">
    <property type="entry name" value="Ribonucleoside hydrolase-like"/>
    <property type="match status" value="1"/>
</dbReference>
<evidence type="ECO:0000259" key="3">
    <source>
        <dbReference type="Pfam" id="PF01156"/>
    </source>
</evidence>
<dbReference type="InterPro" id="IPR036452">
    <property type="entry name" value="Ribo_hydro-like"/>
</dbReference>
<evidence type="ECO:0000313" key="5">
    <source>
        <dbReference type="Proteomes" id="UP000247792"/>
    </source>
</evidence>
<dbReference type="PANTHER" id="PTHR12304">
    <property type="entry name" value="INOSINE-URIDINE PREFERRING NUCLEOSIDE HYDROLASE"/>
    <property type="match status" value="1"/>
</dbReference>
<keyword evidence="5" id="KW-1185">Reference proteome</keyword>
<dbReference type="SUPFAM" id="SSF53590">
    <property type="entry name" value="Nucleoside hydrolase"/>
    <property type="match status" value="1"/>
</dbReference>
<sequence length="335" mass="35977">MSTTAKHKVIFDTDPGVDDAMALYFALAHPDIDVVGITTSFGNVHVEQATANALYLTRITGRDIPVAQGVPVPFAKEPGTPPDFIHGADGLGNLNSRIEVGGEAQVESAAEFIVKMARQYPGEITLVAVAPLGNLGLALKMEPQLPKLLKQVVLMAGTVDEPGNVSPVAEANVWNDPDAADLVFTAGWDLTMVGLDVTHRVVLPSTFFAALAEKHKHVAMDTLSHAVNFYANFYQSIRPDLGHACYGHDVLAFVWLVAPEIFETNSGRVRVAKEGIGNGQTMMAKLPIPYPQSGWEASKPETRVCMKVDAEACKQLIDKTLSSSWLQAPLAPVAK</sequence>
<dbReference type="AlphaFoldDB" id="A0A318IT57"/>
<dbReference type="GO" id="GO:0006152">
    <property type="term" value="P:purine nucleoside catabolic process"/>
    <property type="evidence" value="ECO:0007669"/>
    <property type="project" value="TreeGrafter"/>
</dbReference>
<comment type="caution">
    <text evidence="4">The sequence shown here is derived from an EMBL/GenBank/DDBJ whole genome shotgun (WGS) entry which is preliminary data.</text>
</comment>
<protein>
    <submittedName>
        <fullName evidence="4">Inosine-uridine nucleoside N-ribohydrolase</fullName>
    </submittedName>
</protein>
<evidence type="ECO:0000313" key="4">
    <source>
        <dbReference type="EMBL" id="PXX38555.1"/>
    </source>
</evidence>
<dbReference type="Pfam" id="PF01156">
    <property type="entry name" value="IU_nuc_hydro"/>
    <property type="match status" value="1"/>
</dbReference>